<evidence type="ECO:0000313" key="8">
    <source>
        <dbReference type="EMBL" id="THF81422.1"/>
    </source>
</evidence>
<evidence type="ECO:0000313" key="9">
    <source>
        <dbReference type="Proteomes" id="UP000310334"/>
    </source>
</evidence>
<evidence type="ECO:0000256" key="5">
    <source>
        <dbReference type="ARBA" id="ARBA00022692"/>
    </source>
</evidence>
<evidence type="ECO:0000256" key="4">
    <source>
        <dbReference type="ARBA" id="ARBA00022544"/>
    </source>
</evidence>
<reference evidence="8 9" key="1">
    <citation type="submission" date="2019-04" db="EMBL/GenBank/DDBJ databases">
        <title>Bacillus sediminilitoris sp. nov., isolated from a tidal flat sediment on the East China Sea.</title>
        <authorList>
            <person name="Wei Y."/>
            <person name="Mao H."/>
            <person name="Fang J."/>
        </authorList>
    </citation>
    <scope>NUCLEOTIDE SEQUENCE [LARGE SCALE GENOMIC DNA]</scope>
    <source>
        <strain evidence="8 9">DSL-17</strain>
    </source>
</reference>
<keyword evidence="9" id="KW-1185">Reference proteome</keyword>
<proteinExistence type="inferred from homology"/>
<dbReference type="GO" id="GO:0009847">
    <property type="term" value="P:spore germination"/>
    <property type="evidence" value="ECO:0007669"/>
    <property type="project" value="InterPro"/>
</dbReference>
<evidence type="ECO:0000256" key="7">
    <source>
        <dbReference type="ARBA" id="ARBA00023136"/>
    </source>
</evidence>
<dbReference type="PANTHER" id="PTHR34975">
    <property type="entry name" value="SPORE GERMINATION PROTEIN A2"/>
    <property type="match status" value="1"/>
</dbReference>
<organism evidence="8 9">
    <name type="scientific">Metabacillus sediminilitoris</name>
    <dbReference type="NCBI Taxonomy" id="2567941"/>
    <lineage>
        <taxon>Bacteria</taxon>
        <taxon>Bacillati</taxon>
        <taxon>Bacillota</taxon>
        <taxon>Bacilli</taxon>
        <taxon>Bacillales</taxon>
        <taxon>Bacillaceae</taxon>
        <taxon>Metabacillus</taxon>
    </lineage>
</organism>
<protein>
    <submittedName>
        <fullName evidence="8">Spore gernimation protein KB</fullName>
    </submittedName>
</protein>
<accession>A0A4S4C1B1</accession>
<dbReference type="PANTHER" id="PTHR34975:SF2">
    <property type="entry name" value="SPORE GERMINATION PROTEIN A2"/>
    <property type="match status" value="1"/>
</dbReference>
<sequence length="378" mass="42240">MKYRSRETIMQQQKISALQLFYVIVGFELGTAIILDIGAGAKQDAWLAILISMLSGLILMGVFTQLSLYYPNDTLFSMLPKIIGKYLSYPIILTYLFYFIYLAATVCRDFGDLISSTLLVETPTVVVIGSFMVLVIYCLRGGVEAFVRMGEMVFPLYIISLIVIWILLLSVEDFNLNNLTPIMGNGLKPILKEVYPGIINFPFGEMIIIMIFIPYLNNKQIIRKVGMTVILVGGLILTINSILVLSVLGPEIYGEHWFPFFTATQMVSIADFLERFDALVILMMVSGVFFKVGGCIFGAADAISQLVKLNHTKSVLLGLGTIISPLSLLIATNFVEYLKIAYDYFIPYLFVPLQIIVPIILLCIAFIRKKFNLGNSST</sequence>
<evidence type="ECO:0000256" key="1">
    <source>
        <dbReference type="ARBA" id="ARBA00004141"/>
    </source>
</evidence>
<keyword evidence="3" id="KW-0813">Transport</keyword>
<dbReference type="Pfam" id="PF03845">
    <property type="entry name" value="Spore_permease"/>
    <property type="match status" value="1"/>
</dbReference>
<keyword evidence="5" id="KW-0812">Transmembrane</keyword>
<keyword evidence="4" id="KW-0309">Germination</keyword>
<keyword evidence="6" id="KW-1133">Transmembrane helix</keyword>
<dbReference type="Proteomes" id="UP000310334">
    <property type="component" value="Unassembled WGS sequence"/>
</dbReference>
<dbReference type="AlphaFoldDB" id="A0A4S4C1B1"/>
<dbReference type="InterPro" id="IPR004761">
    <property type="entry name" value="Spore_GerAB"/>
</dbReference>
<evidence type="ECO:0000256" key="6">
    <source>
        <dbReference type="ARBA" id="ARBA00022989"/>
    </source>
</evidence>
<dbReference type="OrthoDB" id="2716906at2"/>
<gene>
    <name evidence="8" type="ORF">E6W99_05795</name>
</gene>
<dbReference type="EMBL" id="SSNT01000004">
    <property type="protein sequence ID" value="THF81422.1"/>
    <property type="molecule type" value="Genomic_DNA"/>
</dbReference>
<dbReference type="GO" id="GO:0016020">
    <property type="term" value="C:membrane"/>
    <property type="evidence" value="ECO:0007669"/>
    <property type="project" value="UniProtKB-SubCell"/>
</dbReference>
<comment type="caution">
    <text evidence="8">The sequence shown here is derived from an EMBL/GenBank/DDBJ whole genome shotgun (WGS) entry which is preliminary data.</text>
</comment>
<evidence type="ECO:0000256" key="2">
    <source>
        <dbReference type="ARBA" id="ARBA00007998"/>
    </source>
</evidence>
<evidence type="ECO:0000256" key="3">
    <source>
        <dbReference type="ARBA" id="ARBA00022448"/>
    </source>
</evidence>
<dbReference type="NCBIfam" id="TIGR00912">
    <property type="entry name" value="2A0309"/>
    <property type="match status" value="1"/>
</dbReference>
<name>A0A4S4C1B1_9BACI</name>
<comment type="similarity">
    <text evidence="2">Belongs to the amino acid-polyamine-organocation (APC) superfamily. Spore germination protein (SGP) (TC 2.A.3.9) family.</text>
</comment>
<keyword evidence="7" id="KW-0472">Membrane</keyword>
<comment type="subcellular location">
    <subcellularLocation>
        <location evidence="1">Membrane</location>
        <topology evidence="1">Multi-pass membrane protein</topology>
    </subcellularLocation>
</comment>